<dbReference type="EMBL" id="FJ046443">
    <property type="protein sequence ID" value="AFG59254.1"/>
    <property type="molecule type" value="Genomic_DNA"/>
</dbReference>
<dbReference type="EMBL" id="FJ046444">
    <property type="protein sequence ID" value="AFG59255.1"/>
    <property type="molecule type" value="Genomic_DNA"/>
</dbReference>
<evidence type="ECO:0000313" key="9">
    <source>
        <dbReference type="EMBL" id="AFG59259.1"/>
    </source>
</evidence>
<accession>H9WB57</accession>
<dbReference type="EMBL" id="FJ046451">
    <property type="protein sequence ID" value="AFG59258.1"/>
    <property type="molecule type" value="Genomic_DNA"/>
</dbReference>
<evidence type="ECO:0000313" key="1">
    <source>
        <dbReference type="EMBL" id="AFG59250.1"/>
    </source>
</evidence>
<proteinExistence type="predicted"/>
<reference evidence="1" key="1">
    <citation type="submission" date="2008-08" db="EMBL/GenBank/DDBJ databases">
        <title>Nucleotide Diversity and Divergence in the Loblolly Pine Gene Space.</title>
        <authorList>
            <person name="Neale D.B."/>
            <person name="Wegrzyn J.L."/>
            <person name="Lee J.M."/>
            <person name="Eckert A.J."/>
            <person name="Liechty J.D."/>
            <person name="Stevens K.A."/>
            <person name="Langley C.H."/>
        </authorList>
    </citation>
    <scope>NUCLEOTIDE SEQUENCE</scope>
    <source>
        <strain evidence="4">4346</strain>
        <strain evidence="3">4347</strain>
        <strain evidence="2">4348</strain>
        <strain evidence="7">4349</strain>
        <strain evidence="10">4350</strain>
        <strain evidence="8">4351</strain>
        <strain evidence="6">4353</strain>
        <strain evidence="5">4358</strain>
        <strain evidence="9">4359</strain>
        <strain evidence="1">4360</strain>
        <tissue evidence="1">Megagametophyte</tissue>
    </source>
</reference>
<gene>
    <name evidence="1" type="ORF">0_11428_01</name>
</gene>
<dbReference type="EMBL" id="FJ046446">
    <property type="protein sequence ID" value="AFG59250.1"/>
    <property type="molecule type" value="Genomic_DNA"/>
</dbReference>
<protein>
    <recommendedName>
        <fullName evidence="11">Reverse transcriptase zinc-binding domain-containing protein</fullName>
    </recommendedName>
</protein>
<dbReference type="EMBL" id="FJ046450">
    <property type="protein sequence ID" value="AFG59252.1"/>
    <property type="molecule type" value="Genomic_DNA"/>
</dbReference>
<evidence type="ECO:0008006" key="11">
    <source>
        <dbReference type="Google" id="ProtNLM"/>
    </source>
</evidence>
<evidence type="ECO:0000313" key="6">
    <source>
        <dbReference type="EMBL" id="AFG59255.1"/>
    </source>
</evidence>
<sequence length="106" mass="12421">QQKGWSGPGRCSLCLMDSESNLHMFFQCPISSFIWYDLSIYFGFPHLSFSSVQDGIRWWSGQSVLRHSLFVHSCWLIWKWRNASIFQDARRRVSALLSYIKASHDS</sequence>
<dbReference type="EMBL" id="FJ046448">
    <property type="protein sequence ID" value="AFG59256.1"/>
    <property type="molecule type" value="Genomic_DNA"/>
</dbReference>
<evidence type="ECO:0000313" key="8">
    <source>
        <dbReference type="EMBL" id="AFG59258.1"/>
    </source>
</evidence>
<name>H9WB57_PINTA</name>
<organism evidence="1">
    <name type="scientific">Pinus taeda</name>
    <name type="common">Loblolly pine</name>
    <dbReference type="NCBI Taxonomy" id="3352"/>
    <lineage>
        <taxon>Eukaryota</taxon>
        <taxon>Viridiplantae</taxon>
        <taxon>Streptophyta</taxon>
        <taxon>Embryophyta</taxon>
        <taxon>Tracheophyta</taxon>
        <taxon>Spermatophyta</taxon>
        <taxon>Pinopsida</taxon>
        <taxon>Pinidae</taxon>
        <taxon>Conifers I</taxon>
        <taxon>Pinales</taxon>
        <taxon>Pinaceae</taxon>
        <taxon>Pinus</taxon>
        <taxon>Pinus subgen. Pinus</taxon>
    </lineage>
</organism>
<dbReference type="EMBL" id="FJ046455">
    <property type="protein sequence ID" value="AFG59251.1"/>
    <property type="molecule type" value="Genomic_DNA"/>
</dbReference>
<dbReference type="EMBL" id="FJ046440">
    <property type="protein sequence ID" value="AFG59259.1"/>
    <property type="molecule type" value="Genomic_DNA"/>
</dbReference>
<evidence type="ECO:0000313" key="2">
    <source>
        <dbReference type="EMBL" id="AFG59251.1"/>
    </source>
</evidence>
<evidence type="ECO:0000313" key="10">
    <source>
        <dbReference type="EMBL" id="AFG59260.1"/>
    </source>
</evidence>
<evidence type="ECO:0000313" key="5">
    <source>
        <dbReference type="EMBL" id="AFG59254.1"/>
    </source>
</evidence>
<dbReference type="EMBL" id="FJ046449">
    <property type="protein sequence ID" value="AFG59260.1"/>
    <property type="molecule type" value="Genomic_DNA"/>
</dbReference>
<evidence type="ECO:0000313" key="3">
    <source>
        <dbReference type="EMBL" id="AFG59252.1"/>
    </source>
</evidence>
<evidence type="ECO:0000313" key="7">
    <source>
        <dbReference type="EMBL" id="AFG59256.1"/>
    </source>
</evidence>
<feature type="non-terminal residue" evidence="1">
    <location>
        <position position="1"/>
    </location>
</feature>
<dbReference type="EMBL" id="FJ046453">
    <property type="protein sequence ID" value="AFG59253.1"/>
    <property type="molecule type" value="Genomic_DNA"/>
</dbReference>
<dbReference type="AlphaFoldDB" id="H9WB57"/>
<evidence type="ECO:0000313" key="4">
    <source>
        <dbReference type="EMBL" id="AFG59253.1"/>
    </source>
</evidence>